<feature type="transmembrane region" description="Helical" evidence="5">
    <location>
        <begin position="7"/>
        <end position="26"/>
    </location>
</feature>
<reference evidence="8" key="1">
    <citation type="journal article" date="2021" name="Open Biol.">
        <title>Shared evolutionary footprints suggest mitochondrial oxidative damage underlies multiple complex I losses in fungi.</title>
        <authorList>
            <person name="Schikora-Tamarit M.A."/>
            <person name="Marcet-Houben M."/>
            <person name="Nosek J."/>
            <person name="Gabaldon T."/>
        </authorList>
    </citation>
    <scope>NUCLEOTIDE SEQUENCE</scope>
    <source>
        <strain evidence="8">CBS6075</strain>
    </source>
</reference>
<dbReference type="RefSeq" id="XP_046058062.1">
    <property type="nucleotide sequence ID" value="XM_046208286.1"/>
</dbReference>
<evidence type="ECO:0000256" key="2">
    <source>
        <dbReference type="ARBA" id="ARBA00022692"/>
    </source>
</evidence>
<evidence type="ECO:0000313" key="9">
    <source>
        <dbReference type="Proteomes" id="UP000769157"/>
    </source>
</evidence>
<keyword evidence="5" id="KW-0256">Endoplasmic reticulum</keyword>
<evidence type="ECO:0000256" key="3">
    <source>
        <dbReference type="ARBA" id="ARBA00022989"/>
    </source>
</evidence>
<feature type="coiled-coil region" evidence="6">
    <location>
        <begin position="158"/>
        <end position="192"/>
    </location>
</feature>
<comment type="similarity">
    <text evidence="5">Belongs to the BCAP29/BCAP31 family.</text>
</comment>
<dbReference type="PANTHER" id="PTHR12701">
    <property type="entry name" value="BCR-ASSOCIATED PROTEIN, BAP"/>
    <property type="match status" value="1"/>
</dbReference>
<dbReference type="Proteomes" id="UP000769157">
    <property type="component" value="Unassembled WGS sequence"/>
</dbReference>
<keyword evidence="5" id="KW-0813">Transport</keyword>
<sequence length="194" mass="22124">MPIYYTLVLGLLLTETVLFALISLPLPSKIRGPLLKTLSIPFHSQHFQIVLKCILGFILVLFIDSFNRMNKITNELHAHQDNPVTGAIGIHESRSEIQARRFYAQRNAYLCGFTLFLTLIVNKTFSLVFELLAIKEKLREHEKTSKIQDLDTVDEDSVKELKSKISEQDETIENLKSQATALSDEYDGLSQRKS</sequence>
<dbReference type="PANTHER" id="PTHR12701:SF20">
    <property type="entry name" value="ENDOPLASMIC RETICULUM TRANSMEMBRANE PROTEIN"/>
    <property type="match status" value="1"/>
</dbReference>
<keyword evidence="6" id="KW-0175">Coiled coil</keyword>
<feature type="transmembrane region" description="Helical" evidence="5">
    <location>
        <begin position="46"/>
        <end position="63"/>
    </location>
</feature>
<dbReference type="AlphaFoldDB" id="A0A9P8NWJ0"/>
<dbReference type="GO" id="GO:0006888">
    <property type="term" value="P:endoplasmic reticulum to Golgi vesicle-mediated transport"/>
    <property type="evidence" value="ECO:0007669"/>
    <property type="project" value="UniProtKB-UniRule"/>
</dbReference>
<evidence type="ECO:0000256" key="6">
    <source>
        <dbReference type="SAM" id="Coils"/>
    </source>
</evidence>
<proteinExistence type="inferred from homology"/>
<comment type="subcellular location">
    <subcellularLocation>
        <location evidence="5">Endoplasmic reticulum membrane</location>
        <topology evidence="5">Multi-pass membrane protein</topology>
    </subcellularLocation>
    <subcellularLocation>
        <location evidence="1">Membrane</location>
        <topology evidence="1">Multi-pass membrane protein</topology>
    </subcellularLocation>
</comment>
<dbReference type="OrthoDB" id="435607at2759"/>
<protein>
    <recommendedName>
        <fullName evidence="5">Endoplasmic reticulum transmembrane protein</fullName>
    </recommendedName>
</protein>
<evidence type="ECO:0000313" key="8">
    <source>
        <dbReference type="EMBL" id="KAH3660359.1"/>
    </source>
</evidence>
<dbReference type="GO" id="GO:0005789">
    <property type="term" value="C:endoplasmic reticulum membrane"/>
    <property type="evidence" value="ECO:0007669"/>
    <property type="project" value="UniProtKB-SubCell"/>
</dbReference>
<keyword evidence="9" id="KW-1185">Reference proteome</keyword>
<keyword evidence="5" id="KW-0931">ER-Golgi transport</keyword>
<dbReference type="InterPro" id="IPR040463">
    <property type="entry name" value="BAP29/BAP31_N"/>
</dbReference>
<evidence type="ECO:0000256" key="5">
    <source>
        <dbReference type="RuleBase" id="RU367026"/>
    </source>
</evidence>
<dbReference type="EMBL" id="JAEUBE010000504">
    <property type="protein sequence ID" value="KAH3660359.1"/>
    <property type="molecule type" value="Genomic_DNA"/>
</dbReference>
<keyword evidence="5" id="KW-0653">Protein transport</keyword>
<reference evidence="8" key="2">
    <citation type="submission" date="2021-01" db="EMBL/GenBank/DDBJ databases">
        <authorList>
            <person name="Schikora-Tamarit M.A."/>
        </authorList>
    </citation>
    <scope>NUCLEOTIDE SEQUENCE</scope>
    <source>
        <strain evidence="8">CBS6075</strain>
    </source>
</reference>
<feature type="domain" description="BAP29/BAP31 transmembrane" evidence="7">
    <location>
        <begin position="1"/>
        <end position="140"/>
    </location>
</feature>
<organism evidence="8 9">
    <name type="scientific">Ogataea philodendri</name>
    <dbReference type="NCBI Taxonomy" id="1378263"/>
    <lineage>
        <taxon>Eukaryota</taxon>
        <taxon>Fungi</taxon>
        <taxon>Dikarya</taxon>
        <taxon>Ascomycota</taxon>
        <taxon>Saccharomycotina</taxon>
        <taxon>Pichiomycetes</taxon>
        <taxon>Pichiales</taxon>
        <taxon>Pichiaceae</taxon>
        <taxon>Ogataea</taxon>
    </lineage>
</organism>
<accession>A0A9P8NWJ0</accession>
<dbReference type="Pfam" id="PF05529">
    <property type="entry name" value="Bap31"/>
    <property type="match status" value="1"/>
</dbReference>
<keyword evidence="4 5" id="KW-0472">Membrane</keyword>
<comment type="caution">
    <text evidence="8">The sequence shown here is derived from an EMBL/GenBank/DDBJ whole genome shotgun (WGS) entry which is preliminary data.</text>
</comment>
<keyword evidence="2 5" id="KW-0812">Transmembrane</keyword>
<evidence type="ECO:0000259" key="7">
    <source>
        <dbReference type="Pfam" id="PF05529"/>
    </source>
</evidence>
<comment type="function">
    <text evidence="5">May play a role in anterograde transport of membrane proteins from the endoplasmic reticulum to the Golgi.</text>
</comment>
<gene>
    <name evidence="8" type="ORF">OGAPHI_006945</name>
</gene>
<keyword evidence="3 5" id="KW-1133">Transmembrane helix</keyword>
<evidence type="ECO:0000256" key="1">
    <source>
        <dbReference type="ARBA" id="ARBA00004141"/>
    </source>
</evidence>
<name>A0A9P8NWJ0_9ASCO</name>
<dbReference type="GO" id="GO:0070973">
    <property type="term" value="P:protein localization to endoplasmic reticulum exit site"/>
    <property type="evidence" value="ECO:0007669"/>
    <property type="project" value="UniProtKB-UniRule"/>
</dbReference>
<dbReference type="GO" id="GO:0006886">
    <property type="term" value="P:intracellular protein transport"/>
    <property type="evidence" value="ECO:0007669"/>
    <property type="project" value="UniProtKB-UniRule"/>
</dbReference>
<dbReference type="GeneID" id="70238909"/>
<feature type="transmembrane region" description="Helical" evidence="5">
    <location>
        <begin position="108"/>
        <end position="129"/>
    </location>
</feature>
<dbReference type="InterPro" id="IPR008417">
    <property type="entry name" value="BAP29/BAP31"/>
</dbReference>
<evidence type="ECO:0000256" key="4">
    <source>
        <dbReference type="ARBA" id="ARBA00023136"/>
    </source>
</evidence>